<dbReference type="EMBL" id="LHYH01000025">
    <property type="protein sequence ID" value="KXB06795.1"/>
    <property type="molecule type" value="Genomic_DNA"/>
</dbReference>
<dbReference type="GO" id="GO:0008168">
    <property type="term" value="F:methyltransferase activity"/>
    <property type="evidence" value="ECO:0007669"/>
    <property type="project" value="UniProtKB-KW"/>
</dbReference>
<dbReference type="InterPro" id="IPR010426">
    <property type="entry name" value="MTTB_MeTrfase"/>
</dbReference>
<evidence type="ECO:0000256" key="3">
    <source>
        <dbReference type="ARBA" id="ARBA00022679"/>
    </source>
</evidence>
<dbReference type="Pfam" id="PF06253">
    <property type="entry name" value="MTTB"/>
    <property type="match status" value="1"/>
</dbReference>
<gene>
    <name evidence="4" type="ORF">AKJ54_01095</name>
</gene>
<comment type="caution">
    <text evidence="4">The sequence shown here is derived from an EMBL/GenBank/DDBJ whole genome shotgun (WGS) entry which is preliminary data.</text>
</comment>
<reference evidence="4 5" key="1">
    <citation type="journal article" date="2016" name="Sci. Rep.">
        <title>Metabolic traits of an uncultured archaeal lineage -MSBL1- from brine pools of the Red Sea.</title>
        <authorList>
            <person name="Mwirichia R."/>
            <person name="Alam I."/>
            <person name="Rashid M."/>
            <person name="Vinu M."/>
            <person name="Ba-Alawi W."/>
            <person name="Anthony Kamau A."/>
            <person name="Kamanda Ngugi D."/>
            <person name="Goker M."/>
            <person name="Klenk H.P."/>
            <person name="Bajic V."/>
            <person name="Stingl U."/>
        </authorList>
    </citation>
    <scope>NUCLEOTIDE SEQUENCE [LARGE SCALE GENOMIC DNA]</scope>
    <source>
        <strain evidence="4">SCGC-AAA382K21</strain>
    </source>
</reference>
<dbReference type="GO" id="GO:0032259">
    <property type="term" value="P:methylation"/>
    <property type="evidence" value="ECO:0007669"/>
    <property type="project" value="UniProtKB-KW"/>
</dbReference>
<evidence type="ECO:0000256" key="1">
    <source>
        <dbReference type="ARBA" id="ARBA00007137"/>
    </source>
</evidence>
<comment type="similarity">
    <text evidence="1">Belongs to the trimethylamine methyltransferase family.</text>
</comment>
<sequence>MQSKDKSRCVPSYNLLTEDQIKEIHHSTLEILETVGVKVEGEEALQLLSDVGCEVNNDKTVKFPNWVVEEAIQKAPSRFSVYDREGDLSMRLG</sequence>
<keyword evidence="3" id="KW-0808">Transferase</keyword>
<proteinExistence type="inferred from homology"/>
<dbReference type="AlphaFoldDB" id="A0A133VK30"/>
<name>A0A133VK30_9EURY</name>
<keyword evidence="5" id="KW-1185">Reference proteome</keyword>
<evidence type="ECO:0000313" key="5">
    <source>
        <dbReference type="Proteomes" id="UP000070504"/>
    </source>
</evidence>
<dbReference type="InterPro" id="IPR038601">
    <property type="entry name" value="MttB-like_sf"/>
</dbReference>
<protein>
    <recommendedName>
        <fullName evidence="6">Trimethylamine methyltransferase</fullName>
    </recommendedName>
</protein>
<evidence type="ECO:0000256" key="2">
    <source>
        <dbReference type="ARBA" id="ARBA00022603"/>
    </source>
</evidence>
<accession>A0A133VK30</accession>
<dbReference type="GO" id="GO:0015948">
    <property type="term" value="P:methanogenesis"/>
    <property type="evidence" value="ECO:0007669"/>
    <property type="project" value="InterPro"/>
</dbReference>
<evidence type="ECO:0000313" key="4">
    <source>
        <dbReference type="EMBL" id="KXB06795.1"/>
    </source>
</evidence>
<evidence type="ECO:0008006" key="6">
    <source>
        <dbReference type="Google" id="ProtNLM"/>
    </source>
</evidence>
<organism evidence="4 5">
    <name type="scientific">candidate division MSBL1 archaeon SCGC-AAA382K21</name>
    <dbReference type="NCBI Taxonomy" id="1698283"/>
    <lineage>
        <taxon>Archaea</taxon>
        <taxon>Methanobacteriati</taxon>
        <taxon>Methanobacteriota</taxon>
        <taxon>candidate division MSBL1</taxon>
    </lineage>
</organism>
<keyword evidence="2" id="KW-0489">Methyltransferase</keyword>
<dbReference type="Proteomes" id="UP000070504">
    <property type="component" value="Unassembled WGS sequence"/>
</dbReference>
<dbReference type="Gene3D" id="3.20.20.480">
    <property type="entry name" value="Trimethylamine methyltransferase-like"/>
    <property type="match status" value="1"/>
</dbReference>